<evidence type="ECO:0000313" key="1">
    <source>
        <dbReference type="EMBL" id="WCT76184.1"/>
    </source>
</evidence>
<proteinExistence type="predicted"/>
<evidence type="ECO:0008006" key="3">
    <source>
        <dbReference type="Google" id="ProtNLM"/>
    </source>
</evidence>
<dbReference type="Proteomes" id="UP001218231">
    <property type="component" value="Chromosome"/>
</dbReference>
<keyword evidence="2" id="KW-1185">Reference proteome</keyword>
<organism evidence="1 2">
    <name type="scientific">Novosphingobium humi</name>
    <dbReference type="NCBI Taxonomy" id="2282397"/>
    <lineage>
        <taxon>Bacteria</taxon>
        <taxon>Pseudomonadati</taxon>
        <taxon>Pseudomonadota</taxon>
        <taxon>Alphaproteobacteria</taxon>
        <taxon>Sphingomonadales</taxon>
        <taxon>Sphingomonadaceae</taxon>
        <taxon>Novosphingobium</taxon>
    </lineage>
</organism>
<name>A0ABY7TVN4_9SPHN</name>
<evidence type="ECO:0000313" key="2">
    <source>
        <dbReference type="Proteomes" id="UP001218231"/>
    </source>
</evidence>
<accession>A0ABY7TVN4</accession>
<reference evidence="1 2" key="1">
    <citation type="submission" date="2023-02" db="EMBL/GenBank/DDBJ databases">
        <title>Genome sequence of Novosphingobium humi KACC 19094.</title>
        <authorList>
            <person name="Kim S."/>
            <person name="Heo J."/>
            <person name="Kwon S.-W."/>
        </authorList>
    </citation>
    <scope>NUCLEOTIDE SEQUENCE [LARGE SCALE GENOMIC DNA]</scope>
    <source>
        <strain evidence="1 2">KACC 19094</strain>
    </source>
</reference>
<dbReference type="RefSeq" id="WP_273616635.1">
    <property type="nucleotide sequence ID" value="NZ_CP117417.1"/>
</dbReference>
<protein>
    <recommendedName>
        <fullName evidence="3">Anti-sigma factor</fullName>
    </recommendedName>
</protein>
<sequence>MMLGDVNELVVRYVDGEMGQEEKRAFEAMLEARPEWQALVAEHTALRAGLIEAWGPAPGEDDLARIHRLLEAPADAAAPLPPARGFQAVRRFWPMAAMAASLVMGVMIGGWDAAPPAAALRVENGRLMAAGALDSALSRQATAQADHGPVTIRMSFRTQDGVCRLFSIAGGTTGLACRQSGRWRVQSTVQQEGEARQQGEYRLAGSSLPPSLMAQVDAMIAGAPLSVKEEQREIAKGWAGPTS</sequence>
<dbReference type="EMBL" id="CP117417">
    <property type="protein sequence ID" value="WCT76184.1"/>
    <property type="molecule type" value="Genomic_DNA"/>
</dbReference>
<gene>
    <name evidence="1" type="ORF">PQ457_09490</name>
</gene>